<evidence type="ECO:0000313" key="4">
    <source>
        <dbReference type="Proteomes" id="UP000253689"/>
    </source>
</evidence>
<proteinExistence type="predicted"/>
<dbReference type="InterPro" id="IPR027417">
    <property type="entry name" value="P-loop_NTPase"/>
</dbReference>
<dbReference type="EMBL" id="CP031088">
    <property type="protein sequence ID" value="AXF95995.1"/>
    <property type="molecule type" value="Genomic_DNA"/>
</dbReference>
<evidence type="ECO:0000313" key="3">
    <source>
        <dbReference type="EMBL" id="AXF95995.1"/>
    </source>
</evidence>
<accession>A0A345DP57</accession>
<dbReference type="Gene3D" id="3.40.50.300">
    <property type="entry name" value="P-loop containing nucleotide triphosphate hydrolases"/>
    <property type="match status" value="1"/>
</dbReference>
<dbReference type="RefSeq" id="WP_114564781.1">
    <property type="nucleotide sequence ID" value="NZ_CP031088.1"/>
</dbReference>
<feature type="coiled-coil region" evidence="1">
    <location>
        <begin position="277"/>
        <end position="304"/>
    </location>
</feature>
<feature type="coiled-coil region" evidence="1">
    <location>
        <begin position="17"/>
        <end position="68"/>
    </location>
</feature>
<dbReference type="KEGG" id="sphh:SDAV_001015"/>
<reference evidence="4" key="1">
    <citation type="submission" date="2018-07" db="EMBL/GenBank/DDBJ databases">
        <title>Complete Genome Sequence of Spiroplasma phoeniceum.</title>
        <authorList>
            <person name="Davis R.E."/>
            <person name="Shao J.Y."/>
            <person name="Zhao Y."/>
            <person name="Silver A."/>
            <person name="Stump z."/>
            <person name="Gasparich G."/>
        </authorList>
    </citation>
    <scope>NUCLEOTIDE SEQUENCE [LARGE SCALE GENOMIC DNA]</scope>
    <source>
        <strain evidence="4">P40</strain>
    </source>
</reference>
<evidence type="ECO:0000259" key="2">
    <source>
        <dbReference type="Pfam" id="PF07693"/>
    </source>
</evidence>
<dbReference type="Pfam" id="PF07693">
    <property type="entry name" value="KAP_NTPase"/>
    <property type="match status" value="1"/>
</dbReference>
<keyword evidence="4" id="KW-1185">Reference proteome</keyword>
<name>A0A345DP57_9MOLU</name>
<feature type="domain" description="KAP NTPase" evidence="2">
    <location>
        <begin position="17"/>
        <end position="292"/>
    </location>
</feature>
<sequence>MTYNTEIIINSINAFFAKTETKQLNNTNNDNNNLNIKGQWGSGKTTYIKKLKEKIKEIKNEDNKNKYQVKIFNVWEYEISDNIFVSILCDILRFFNYQPKNKFDLGKFVKSFITVSGEYAINFLSHYFKIESPLKYIKKIIQKSKDKEDNLLQFDNYNEAINEIIRQINLYTQYSKNIFIFDELDRCTTPKMIEFLSIIKNILFRLNNCFFIVSCDSDRINRTITQNENNGINENENENYTDKIFYVNIKITILSKLDEKIINNDSELIKNYISNFENKTENNYRQLNKAIERKNKVIKIIENNFNINENKKLFEFVTFWIYYKEIDLEKCIKNISDKNLEIIVKNYFMKNQSYDIKSDYFYNEKISMQQKDNIKNEILNINFNGYFLFVYDDRNQSFPFSFLIPFIDIKNFDFKCIENINNFSGSKYMQLKNGVYYVSYRNIVNYISNNFKDLIDILFEFFDKNKKDNFNTNINIKEYFEYMQNII</sequence>
<dbReference type="InterPro" id="IPR011646">
    <property type="entry name" value="KAP_P-loop"/>
</dbReference>
<dbReference type="AlphaFoldDB" id="A0A345DP57"/>
<protein>
    <recommendedName>
        <fullName evidence="2">KAP NTPase domain-containing protein</fullName>
    </recommendedName>
</protein>
<keyword evidence="1" id="KW-0175">Coiled coil</keyword>
<dbReference type="Proteomes" id="UP000253689">
    <property type="component" value="Chromosome"/>
</dbReference>
<gene>
    <name evidence="3" type="ORF">SDAV_001015</name>
</gene>
<evidence type="ECO:0000256" key="1">
    <source>
        <dbReference type="SAM" id="Coils"/>
    </source>
</evidence>
<dbReference type="SUPFAM" id="SSF52540">
    <property type="entry name" value="P-loop containing nucleoside triphosphate hydrolases"/>
    <property type="match status" value="1"/>
</dbReference>
<organism evidence="3 4">
    <name type="scientific">Spiroplasma phoeniceum P40</name>
    <dbReference type="NCBI Taxonomy" id="1276259"/>
    <lineage>
        <taxon>Bacteria</taxon>
        <taxon>Bacillati</taxon>
        <taxon>Mycoplasmatota</taxon>
        <taxon>Mollicutes</taxon>
        <taxon>Entomoplasmatales</taxon>
        <taxon>Spiroplasmataceae</taxon>
        <taxon>Spiroplasma</taxon>
    </lineage>
</organism>